<keyword evidence="3" id="KW-1185">Reference proteome</keyword>
<dbReference type="PANTHER" id="PTHR13108:SF11">
    <property type="entry name" value="CONDENSIN COMPLEX SUBUNIT 2"/>
    <property type="match status" value="1"/>
</dbReference>
<dbReference type="PANTHER" id="PTHR13108">
    <property type="entry name" value="CONDENSIN COMPLEX SUBUNIT 2"/>
    <property type="match status" value="1"/>
</dbReference>
<sequence length="897" mass="98810">MEKVVTMADVTARMQATTASSTTTTIPSLTPPSLLPSSNLPLFSAFLSFALAQFLKIFTTWYKEKRWDSKRLLDSGGMPSSHSATVSALAVAICLQEGAGSPAFAVAVVLACIVMYDASGVRLHAGRQAELLNQIVCELPPEHPVYNSRPLRVSLGHTPLQVVAGGFLGCTMAFLMRNSSSDSITASIGRSKWIVGSPWCWKILLPELRGIQTSLLVGLYTLIVKDLIASIVPPSSSTDGDYIAWARAFNGEFSIPSAVDAILNQHGSFSSGNAEKLFEIVWVWSGPQRICSLLWKLCHGRLLTNMGGSNNDQLVRAQARAARAVAALQKTLASTLHPHSNPCLNNQQILDLFHNCIKLASENKINQENTWELDLIDHLSDIFRIEDNNNVETNFQMASCTLEAGVKIYSLRVDSVHAKAYKVLAGMVRAGQEAEQDTTMDSANVESGKEDSRKGNKKLSPLSTLESSFEVLNAKKFDAAFAVDPLYRQTSAQFDEGGVKGLLMNNLGVYGGCRVLFDSLEVPGKSMASQNEHHISDTIDLSFARDFVEQLEAYLEVKKEISPTLGVIVNQFDESNRRPSDFQFSDPNSAEEFDVSTDCEFGGERDKNCQPWDDNFDNQAFVDGSDSNDAGPSFPSYPQEKELFPPQDPDTGDLFEDVDGYLLLSLGLRSKKNAWAGPDHWKYLKAKDIFSPPKNPKSLLLPENRLPCNTKLPEDCHYEPMNLVKLFLLPNTKCLGRRARKFSGVAADESRVQCDDYESFPSWDNDNRNVCDGEYEGDVHGDVDGSNTLISQPRQYEETSKQVDVQALKTTLWHHIQEYAQLPHKGEKETISFRHILSEFPSECTAAATVNDISPHLCFVSLLHLANEKGLSIQSCPNLDDLSICLPDDGATKVGTA</sequence>
<accession>A0AAN9EPZ9</accession>
<dbReference type="GO" id="GO:0003682">
    <property type="term" value="F:chromatin binding"/>
    <property type="evidence" value="ECO:0007669"/>
    <property type="project" value="TreeGrafter"/>
</dbReference>
<dbReference type="AlphaFoldDB" id="A0AAN9EPZ9"/>
<reference evidence="2 3" key="1">
    <citation type="submission" date="2024-01" db="EMBL/GenBank/DDBJ databases">
        <title>The genomes of 5 underutilized Papilionoideae crops provide insights into root nodulation and disease resistanc.</title>
        <authorList>
            <person name="Yuan L."/>
        </authorList>
    </citation>
    <scope>NUCLEOTIDE SEQUENCE [LARGE SCALE GENOMIC DNA]</scope>
    <source>
        <strain evidence="2">ZHUSHIDOU_FW_LH</strain>
        <tissue evidence="2">Leaf</tissue>
    </source>
</reference>
<evidence type="ECO:0008006" key="4">
    <source>
        <dbReference type="Google" id="ProtNLM"/>
    </source>
</evidence>
<dbReference type="CDD" id="cd01610">
    <property type="entry name" value="PAP2_like"/>
    <property type="match status" value="1"/>
</dbReference>
<dbReference type="InterPro" id="IPR022816">
    <property type="entry name" value="Condensin_barren_su2"/>
</dbReference>
<feature type="region of interest" description="Disordered" evidence="1">
    <location>
        <begin position="433"/>
        <end position="459"/>
    </location>
</feature>
<organism evidence="2 3">
    <name type="scientific">Crotalaria pallida</name>
    <name type="common">Smooth rattlebox</name>
    <name type="synonym">Crotalaria striata</name>
    <dbReference type="NCBI Taxonomy" id="3830"/>
    <lineage>
        <taxon>Eukaryota</taxon>
        <taxon>Viridiplantae</taxon>
        <taxon>Streptophyta</taxon>
        <taxon>Embryophyta</taxon>
        <taxon>Tracheophyta</taxon>
        <taxon>Spermatophyta</taxon>
        <taxon>Magnoliopsida</taxon>
        <taxon>eudicotyledons</taxon>
        <taxon>Gunneridae</taxon>
        <taxon>Pentapetalae</taxon>
        <taxon>rosids</taxon>
        <taxon>fabids</taxon>
        <taxon>Fabales</taxon>
        <taxon>Fabaceae</taxon>
        <taxon>Papilionoideae</taxon>
        <taxon>50 kb inversion clade</taxon>
        <taxon>genistoids sensu lato</taxon>
        <taxon>core genistoids</taxon>
        <taxon>Crotalarieae</taxon>
        <taxon>Crotalaria</taxon>
    </lineage>
</organism>
<dbReference type="EMBL" id="JAYWIO010000005">
    <property type="protein sequence ID" value="KAK7261133.1"/>
    <property type="molecule type" value="Genomic_DNA"/>
</dbReference>
<evidence type="ECO:0000313" key="3">
    <source>
        <dbReference type="Proteomes" id="UP001372338"/>
    </source>
</evidence>
<dbReference type="GO" id="GO:0007076">
    <property type="term" value="P:mitotic chromosome condensation"/>
    <property type="evidence" value="ECO:0007669"/>
    <property type="project" value="InterPro"/>
</dbReference>
<dbReference type="Pfam" id="PF02681">
    <property type="entry name" value="DUF212"/>
    <property type="match status" value="1"/>
</dbReference>
<protein>
    <recommendedName>
        <fullName evidence="4">Condensin complex subunit 2</fullName>
    </recommendedName>
</protein>
<comment type="caution">
    <text evidence="2">The sequence shown here is derived from an EMBL/GenBank/DDBJ whole genome shotgun (WGS) entry which is preliminary data.</text>
</comment>
<evidence type="ECO:0000256" key="1">
    <source>
        <dbReference type="SAM" id="MobiDB-lite"/>
    </source>
</evidence>
<name>A0AAN9EPZ9_CROPI</name>
<dbReference type="GO" id="GO:0000796">
    <property type="term" value="C:condensin complex"/>
    <property type="evidence" value="ECO:0007669"/>
    <property type="project" value="InterPro"/>
</dbReference>
<proteinExistence type="predicted"/>
<dbReference type="Proteomes" id="UP001372338">
    <property type="component" value="Unassembled WGS sequence"/>
</dbReference>
<evidence type="ECO:0000313" key="2">
    <source>
        <dbReference type="EMBL" id="KAK7261133.1"/>
    </source>
</evidence>
<dbReference type="InterPro" id="IPR003832">
    <property type="entry name" value="DUF212"/>
</dbReference>
<dbReference type="Pfam" id="PF05786">
    <property type="entry name" value="Cnd2"/>
    <property type="match status" value="2"/>
</dbReference>
<gene>
    <name evidence="2" type="ORF">RIF29_27437</name>
</gene>